<keyword evidence="4 6" id="KW-0413">Isomerase</keyword>
<dbReference type="PROSITE" id="PS50889">
    <property type="entry name" value="S4"/>
    <property type="match status" value="1"/>
</dbReference>
<dbReference type="EMBL" id="WLVL01000021">
    <property type="protein sequence ID" value="MTB71584.1"/>
    <property type="molecule type" value="Genomic_DNA"/>
</dbReference>
<organism evidence="9 10">
    <name type="scientific">Arsenicicoccus cauae</name>
    <dbReference type="NCBI Taxonomy" id="2663847"/>
    <lineage>
        <taxon>Bacteria</taxon>
        <taxon>Bacillati</taxon>
        <taxon>Actinomycetota</taxon>
        <taxon>Actinomycetes</taxon>
        <taxon>Micrococcales</taxon>
        <taxon>Intrasporangiaceae</taxon>
        <taxon>Arsenicicoccus</taxon>
    </lineage>
</organism>
<dbReference type="Gene3D" id="3.30.2350.10">
    <property type="entry name" value="Pseudouridine synthase"/>
    <property type="match status" value="1"/>
</dbReference>
<evidence type="ECO:0000313" key="9">
    <source>
        <dbReference type="EMBL" id="MTB71584.1"/>
    </source>
</evidence>
<feature type="compositionally biased region" description="Low complexity" evidence="7">
    <location>
        <begin position="26"/>
        <end position="35"/>
    </location>
</feature>
<dbReference type="FunFam" id="3.10.290.10:FF:000003">
    <property type="entry name" value="Pseudouridine synthase"/>
    <property type="match status" value="1"/>
</dbReference>
<evidence type="ECO:0000256" key="4">
    <source>
        <dbReference type="ARBA" id="ARBA00023235"/>
    </source>
</evidence>
<dbReference type="PANTHER" id="PTHR47683">
    <property type="entry name" value="PSEUDOURIDINE SYNTHASE FAMILY PROTEIN-RELATED"/>
    <property type="match status" value="1"/>
</dbReference>
<reference evidence="9 10" key="1">
    <citation type="submission" date="2019-11" db="EMBL/GenBank/DDBJ databases">
        <title>Whole genome sequencing identifies a novel species of the genus Arsenicicoccus isolated from human blood.</title>
        <authorList>
            <person name="Jeong J.H."/>
            <person name="Kweon O.J."/>
            <person name="Kim H.R."/>
            <person name="Kim T.-H."/>
            <person name="Ha S.-M."/>
            <person name="Lee M.-K."/>
        </authorList>
    </citation>
    <scope>NUCLEOTIDE SEQUENCE [LARGE SCALE GENOMIC DNA]</scope>
    <source>
        <strain evidence="9 10">MKL-02</strain>
    </source>
</reference>
<sequence>MSPQPNRSNRSSGSAGGGRRSGSGGTSRSSAPGAPRRMGPGAKRVAGQRRAQQPQRPRSSEPYVDVHNPEGTRLQKLLAGAGVGSRRTCERLIAEGHVQVDGHVVTDMGVRVDPETQQVHVDGERVIFDESKVYLAFNKPLNVVTSMHDELGRVDIGDYLGEGRKQRLFHVGRLDQDTEGLLLLTNDGELAHRLQHPAYGVTKTYLAQVPGPLPRDLGQQLREGVELEDGPARVDSFKVVDSSPGKAVVEIVLHEGRKHIVRRMLEAVGHPVLNLVRIKVGEVSLGTLKAGKMRALTRAEVSSLYDAAQL</sequence>
<evidence type="ECO:0000256" key="6">
    <source>
        <dbReference type="RuleBase" id="RU003887"/>
    </source>
</evidence>
<gene>
    <name evidence="9" type="ORF">GGG17_06295</name>
</gene>
<name>A0A6I3I5W9_9MICO</name>
<dbReference type="Pfam" id="PF01479">
    <property type="entry name" value="S4"/>
    <property type="match status" value="1"/>
</dbReference>
<keyword evidence="10" id="KW-1185">Reference proteome</keyword>
<proteinExistence type="inferred from homology"/>
<dbReference type="InterPro" id="IPR050343">
    <property type="entry name" value="RsuA_PseudoU_synthase"/>
</dbReference>
<dbReference type="PANTHER" id="PTHR47683:SF2">
    <property type="entry name" value="RNA-BINDING S4 DOMAIN-CONTAINING PROTEIN"/>
    <property type="match status" value="1"/>
</dbReference>
<dbReference type="InterPro" id="IPR006145">
    <property type="entry name" value="PsdUridine_synth_RsuA/RluA"/>
</dbReference>
<evidence type="ECO:0000256" key="2">
    <source>
        <dbReference type="ARBA" id="ARBA00008348"/>
    </source>
</evidence>
<comment type="similarity">
    <text evidence="2 6">Belongs to the pseudouridine synthase RsuA family.</text>
</comment>
<dbReference type="InterPro" id="IPR036986">
    <property type="entry name" value="S4_RNA-bd_sf"/>
</dbReference>
<comment type="caution">
    <text evidence="9">The sequence shown here is derived from an EMBL/GenBank/DDBJ whole genome shotgun (WGS) entry which is preliminary data.</text>
</comment>
<dbReference type="InterPro" id="IPR020103">
    <property type="entry name" value="PsdUridine_synth_cat_dom_sf"/>
</dbReference>
<evidence type="ECO:0000256" key="1">
    <source>
        <dbReference type="ARBA" id="ARBA00000073"/>
    </source>
</evidence>
<dbReference type="GO" id="GO:0003723">
    <property type="term" value="F:RNA binding"/>
    <property type="evidence" value="ECO:0007669"/>
    <property type="project" value="UniProtKB-KW"/>
</dbReference>
<dbReference type="EC" id="5.4.99.-" evidence="6"/>
<dbReference type="InterPro" id="IPR000748">
    <property type="entry name" value="PsdUridine_synth_RsuA/RluB/E/F"/>
</dbReference>
<dbReference type="GO" id="GO:0120159">
    <property type="term" value="F:rRNA pseudouridine synthase activity"/>
    <property type="evidence" value="ECO:0007669"/>
    <property type="project" value="UniProtKB-ARBA"/>
</dbReference>
<evidence type="ECO:0000259" key="8">
    <source>
        <dbReference type="SMART" id="SM00363"/>
    </source>
</evidence>
<keyword evidence="3 5" id="KW-0694">RNA-binding</keyword>
<protein>
    <recommendedName>
        <fullName evidence="6">Pseudouridine synthase</fullName>
        <ecNumber evidence="6">5.4.99.-</ecNumber>
    </recommendedName>
</protein>
<dbReference type="NCBIfam" id="TIGR00093">
    <property type="entry name" value="pseudouridine synthase"/>
    <property type="match status" value="1"/>
</dbReference>
<feature type="domain" description="RNA-binding S4" evidence="8">
    <location>
        <begin position="72"/>
        <end position="132"/>
    </location>
</feature>
<accession>A0A6I3I5W9</accession>
<dbReference type="Proteomes" id="UP000431092">
    <property type="component" value="Unassembled WGS sequence"/>
</dbReference>
<dbReference type="RefSeq" id="WP_154592890.1">
    <property type="nucleotide sequence ID" value="NZ_WLVL01000021.1"/>
</dbReference>
<evidence type="ECO:0000313" key="10">
    <source>
        <dbReference type="Proteomes" id="UP000431092"/>
    </source>
</evidence>
<dbReference type="GO" id="GO:0005829">
    <property type="term" value="C:cytosol"/>
    <property type="evidence" value="ECO:0007669"/>
    <property type="project" value="UniProtKB-ARBA"/>
</dbReference>
<feature type="compositionally biased region" description="Low complexity" evidence="7">
    <location>
        <begin position="1"/>
        <end position="13"/>
    </location>
</feature>
<feature type="compositionally biased region" description="Low complexity" evidence="7">
    <location>
        <begin position="48"/>
        <end position="57"/>
    </location>
</feature>
<feature type="region of interest" description="Disordered" evidence="7">
    <location>
        <begin position="1"/>
        <end position="70"/>
    </location>
</feature>
<dbReference type="SMART" id="SM00363">
    <property type="entry name" value="S4"/>
    <property type="match status" value="1"/>
</dbReference>
<dbReference type="SUPFAM" id="SSF55174">
    <property type="entry name" value="Alpha-L RNA-binding motif"/>
    <property type="match status" value="1"/>
</dbReference>
<dbReference type="AlphaFoldDB" id="A0A6I3I5W9"/>
<dbReference type="PROSITE" id="PS01149">
    <property type="entry name" value="PSI_RSU"/>
    <property type="match status" value="1"/>
</dbReference>
<dbReference type="CDD" id="cd02870">
    <property type="entry name" value="PseudoU_synth_RsuA_like"/>
    <property type="match status" value="1"/>
</dbReference>
<evidence type="ECO:0000256" key="5">
    <source>
        <dbReference type="PROSITE-ProRule" id="PRU00182"/>
    </source>
</evidence>
<evidence type="ECO:0000256" key="7">
    <source>
        <dbReference type="SAM" id="MobiDB-lite"/>
    </source>
</evidence>
<dbReference type="InterPro" id="IPR018496">
    <property type="entry name" value="PsdUridine_synth_RsuA/RluB_CS"/>
</dbReference>
<dbReference type="GO" id="GO:0000455">
    <property type="term" value="P:enzyme-directed rRNA pseudouridine synthesis"/>
    <property type="evidence" value="ECO:0007669"/>
    <property type="project" value="UniProtKB-ARBA"/>
</dbReference>
<dbReference type="SUPFAM" id="SSF55120">
    <property type="entry name" value="Pseudouridine synthase"/>
    <property type="match status" value="1"/>
</dbReference>
<evidence type="ECO:0000256" key="3">
    <source>
        <dbReference type="ARBA" id="ARBA00022884"/>
    </source>
</evidence>
<dbReference type="Pfam" id="PF00849">
    <property type="entry name" value="PseudoU_synth_2"/>
    <property type="match status" value="1"/>
</dbReference>
<feature type="compositionally biased region" description="Gly residues" evidence="7">
    <location>
        <begin position="14"/>
        <end position="25"/>
    </location>
</feature>
<dbReference type="CDD" id="cd00165">
    <property type="entry name" value="S4"/>
    <property type="match status" value="1"/>
</dbReference>
<dbReference type="InterPro" id="IPR002942">
    <property type="entry name" value="S4_RNA-bd"/>
</dbReference>
<dbReference type="Gene3D" id="3.10.290.10">
    <property type="entry name" value="RNA-binding S4 domain"/>
    <property type="match status" value="1"/>
</dbReference>
<dbReference type="FunFam" id="3.30.70.1560:FF:000001">
    <property type="entry name" value="Pseudouridine synthase"/>
    <property type="match status" value="1"/>
</dbReference>
<comment type="catalytic activity">
    <reaction evidence="1">
        <text>a uridine in RNA = a pseudouridine in RNA</text>
        <dbReference type="Rhea" id="RHEA:48348"/>
        <dbReference type="Rhea" id="RHEA-COMP:12068"/>
        <dbReference type="Rhea" id="RHEA-COMP:12069"/>
        <dbReference type="ChEBI" id="CHEBI:65314"/>
        <dbReference type="ChEBI" id="CHEBI:65315"/>
    </reaction>
</comment>